<evidence type="ECO:0008006" key="3">
    <source>
        <dbReference type="Google" id="ProtNLM"/>
    </source>
</evidence>
<evidence type="ECO:0000313" key="1">
    <source>
        <dbReference type="EMBL" id="GBM39667.1"/>
    </source>
</evidence>
<evidence type="ECO:0000313" key="2">
    <source>
        <dbReference type="Proteomes" id="UP000499080"/>
    </source>
</evidence>
<organism evidence="1 2">
    <name type="scientific">Araneus ventricosus</name>
    <name type="common">Orbweaver spider</name>
    <name type="synonym">Epeira ventricosa</name>
    <dbReference type="NCBI Taxonomy" id="182803"/>
    <lineage>
        <taxon>Eukaryota</taxon>
        <taxon>Metazoa</taxon>
        <taxon>Ecdysozoa</taxon>
        <taxon>Arthropoda</taxon>
        <taxon>Chelicerata</taxon>
        <taxon>Arachnida</taxon>
        <taxon>Araneae</taxon>
        <taxon>Araneomorphae</taxon>
        <taxon>Entelegynae</taxon>
        <taxon>Araneoidea</taxon>
        <taxon>Araneidae</taxon>
        <taxon>Araneus</taxon>
    </lineage>
</organism>
<gene>
    <name evidence="1" type="ORF">AVEN_104887_1</name>
</gene>
<sequence>MILVTRHLSSVEKVTKFVTSISNASIRIIDTNIVTKYIIRDADTDFSIVDINNELSTQNIAAAKIVRFKKKGTSDPIPIVLVDEIGKSNRTEIKIGRLIFKTINKTSIEVTHDLYDNDHCPIFISLCNFGTKSLLTRKYINWGQFSKKINAHLLSQGEVSSLDEFNKIFQESAKSSSYSFTKSAYTHAPWWDVKCNHLKALKRKLLRKVKSYPSITNWAACTEMAAVLRKYVKSCKHSFWEKTCQEAASSHQAFRIVKALLNKDGSPSISILVLSSGITLTALTAQANATAASLIKKAPDERIPLDFSADYFEIPDNKTMNRLFSLREFHNALAKTRNKSPGID</sequence>
<comment type="caution">
    <text evidence="1">The sequence shown here is derived from an EMBL/GenBank/DDBJ whole genome shotgun (WGS) entry which is preliminary data.</text>
</comment>
<reference evidence="1 2" key="1">
    <citation type="journal article" date="2019" name="Sci. Rep.">
        <title>Orb-weaving spider Araneus ventricosus genome elucidates the spidroin gene catalogue.</title>
        <authorList>
            <person name="Kono N."/>
            <person name="Nakamura H."/>
            <person name="Ohtoshi R."/>
            <person name="Moran D.A.P."/>
            <person name="Shinohara A."/>
            <person name="Yoshida Y."/>
            <person name="Fujiwara M."/>
            <person name="Mori M."/>
            <person name="Tomita M."/>
            <person name="Arakawa K."/>
        </authorList>
    </citation>
    <scope>NUCLEOTIDE SEQUENCE [LARGE SCALE GENOMIC DNA]</scope>
</reference>
<dbReference type="EMBL" id="BGPR01000904">
    <property type="protein sequence ID" value="GBM39667.1"/>
    <property type="molecule type" value="Genomic_DNA"/>
</dbReference>
<protein>
    <recommendedName>
        <fullName evidence="3">Endonuclease/exonuclease/phosphatase domain-containing protein</fullName>
    </recommendedName>
</protein>
<proteinExistence type="predicted"/>
<dbReference type="OrthoDB" id="6486140at2759"/>
<name>A0A4Y2FFG1_ARAVE</name>
<dbReference type="AlphaFoldDB" id="A0A4Y2FFG1"/>
<dbReference type="Proteomes" id="UP000499080">
    <property type="component" value="Unassembled WGS sequence"/>
</dbReference>
<accession>A0A4Y2FFG1</accession>
<keyword evidence="2" id="KW-1185">Reference proteome</keyword>